<protein>
    <submittedName>
        <fullName evidence="5">Winged helix-turn-helix transcriptional regulator</fullName>
    </submittedName>
</protein>
<dbReference type="PROSITE" id="PS50987">
    <property type="entry name" value="HTH_ARSR_2"/>
    <property type="match status" value="1"/>
</dbReference>
<keyword evidence="6" id="KW-1185">Reference proteome</keyword>
<comment type="caution">
    <text evidence="5">The sequence shown here is derived from an EMBL/GenBank/DDBJ whole genome shotgun (WGS) entry which is preliminary data.</text>
</comment>
<dbReference type="InterPro" id="IPR001845">
    <property type="entry name" value="HTH_ArsR_DNA-bd_dom"/>
</dbReference>
<evidence type="ECO:0000256" key="1">
    <source>
        <dbReference type="ARBA" id="ARBA00023015"/>
    </source>
</evidence>
<dbReference type="SUPFAM" id="SSF46785">
    <property type="entry name" value="Winged helix' DNA-binding domain"/>
    <property type="match status" value="1"/>
</dbReference>
<dbReference type="CDD" id="cd00090">
    <property type="entry name" value="HTH_ARSR"/>
    <property type="match status" value="1"/>
</dbReference>
<dbReference type="EMBL" id="JADEWC010000015">
    <property type="protein sequence ID" value="MBE9222654.1"/>
    <property type="molecule type" value="Genomic_DNA"/>
</dbReference>
<name>A0ABR9V527_9CHRO</name>
<keyword evidence="2" id="KW-0238">DNA-binding</keyword>
<dbReference type="PRINTS" id="PR00778">
    <property type="entry name" value="HTHARSR"/>
</dbReference>
<proteinExistence type="predicted"/>
<dbReference type="RefSeq" id="WP_193800810.1">
    <property type="nucleotide sequence ID" value="NZ_JADEWC010000015.1"/>
</dbReference>
<keyword evidence="3" id="KW-0804">Transcription</keyword>
<dbReference type="InterPro" id="IPR011991">
    <property type="entry name" value="ArsR-like_HTH"/>
</dbReference>
<dbReference type="InterPro" id="IPR036390">
    <property type="entry name" value="WH_DNA-bd_sf"/>
</dbReference>
<dbReference type="Proteomes" id="UP000654604">
    <property type="component" value="Unassembled WGS sequence"/>
</dbReference>
<keyword evidence="1" id="KW-0805">Transcription regulation</keyword>
<feature type="domain" description="HTH arsR-type" evidence="4">
    <location>
        <begin position="1"/>
        <end position="93"/>
    </location>
</feature>
<dbReference type="Gene3D" id="1.10.10.10">
    <property type="entry name" value="Winged helix-like DNA-binding domain superfamily/Winged helix DNA-binding domain"/>
    <property type="match status" value="1"/>
</dbReference>
<accession>A0ABR9V527</accession>
<dbReference type="SMART" id="SM00418">
    <property type="entry name" value="HTH_ARSR"/>
    <property type="match status" value="1"/>
</dbReference>
<reference evidence="5 6" key="1">
    <citation type="submission" date="2020-10" db="EMBL/GenBank/DDBJ databases">
        <authorList>
            <person name="Castelo-Branco R."/>
            <person name="Eusebio N."/>
            <person name="Adriana R."/>
            <person name="Vieira A."/>
            <person name="Brugerolle De Fraissinette N."/>
            <person name="Rezende De Castro R."/>
            <person name="Schneider M.P."/>
            <person name="Vasconcelos V."/>
            <person name="Leao P.N."/>
        </authorList>
    </citation>
    <scope>NUCLEOTIDE SEQUENCE [LARGE SCALE GENOMIC DNA]</scope>
    <source>
        <strain evidence="5 6">LEGE 03274</strain>
    </source>
</reference>
<dbReference type="Pfam" id="PF01022">
    <property type="entry name" value="HTH_5"/>
    <property type="match status" value="1"/>
</dbReference>
<dbReference type="PANTHER" id="PTHR43132">
    <property type="entry name" value="ARSENICAL RESISTANCE OPERON REPRESSOR ARSR-RELATED"/>
    <property type="match status" value="1"/>
</dbReference>
<dbReference type="InterPro" id="IPR036388">
    <property type="entry name" value="WH-like_DNA-bd_sf"/>
</dbReference>
<sequence length="93" mass="10714">MPNSNLSGMLSCFRALSDPIRLNVINLLLEKEMCVGDICLALKIAQPKLSFHLRVLRESGLLQTRQEGRWIYYRLNPFQFQTLVESLADFTIN</sequence>
<evidence type="ECO:0000256" key="2">
    <source>
        <dbReference type="ARBA" id="ARBA00023125"/>
    </source>
</evidence>
<dbReference type="NCBIfam" id="NF033788">
    <property type="entry name" value="HTH_metalloreg"/>
    <property type="match status" value="1"/>
</dbReference>
<gene>
    <name evidence="5" type="ORF">IQ215_08075</name>
</gene>
<evidence type="ECO:0000313" key="5">
    <source>
        <dbReference type="EMBL" id="MBE9222654.1"/>
    </source>
</evidence>
<evidence type="ECO:0000256" key="3">
    <source>
        <dbReference type="ARBA" id="ARBA00023163"/>
    </source>
</evidence>
<evidence type="ECO:0000259" key="4">
    <source>
        <dbReference type="PROSITE" id="PS50987"/>
    </source>
</evidence>
<dbReference type="PANTHER" id="PTHR43132:SF2">
    <property type="entry name" value="ARSENICAL RESISTANCE OPERON REPRESSOR ARSR-RELATED"/>
    <property type="match status" value="1"/>
</dbReference>
<evidence type="ECO:0000313" key="6">
    <source>
        <dbReference type="Proteomes" id="UP000654604"/>
    </source>
</evidence>
<dbReference type="InterPro" id="IPR051011">
    <property type="entry name" value="Metal_resp_trans_reg"/>
</dbReference>
<organism evidence="5 6">
    <name type="scientific">Cyanobacterium stanieri LEGE 03274</name>
    <dbReference type="NCBI Taxonomy" id="1828756"/>
    <lineage>
        <taxon>Bacteria</taxon>
        <taxon>Bacillati</taxon>
        <taxon>Cyanobacteriota</taxon>
        <taxon>Cyanophyceae</taxon>
        <taxon>Oscillatoriophycideae</taxon>
        <taxon>Chroococcales</taxon>
        <taxon>Geminocystaceae</taxon>
        <taxon>Cyanobacterium</taxon>
    </lineage>
</organism>